<proteinExistence type="predicted"/>
<keyword evidence="3" id="KW-1185">Reference proteome</keyword>
<dbReference type="EMBL" id="JAPDMQ010000596">
    <property type="protein sequence ID" value="KAK0522314.1"/>
    <property type="molecule type" value="Genomic_DNA"/>
</dbReference>
<feature type="compositionally biased region" description="Basic and acidic residues" evidence="1">
    <location>
        <begin position="19"/>
        <end position="39"/>
    </location>
</feature>
<feature type="region of interest" description="Disordered" evidence="1">
    <location>
        <begin position="189"/>
        <end position="211"/>
    </location>
</feature>
<evidence type="ECO:0000313" key="2">
    <source>
        <dbReference type="EMBL" id="KAK0522314.1"/>
    </source>
</evidence>
<protein>
    <submittedName>
        <fullName evidence="2">Uncharacterized protein</fullName>
    </submittedName>
</protein>
<reference evidence="2" key="1">
    <citation type="journal article" date="2023" name="PhytoFront">
        <title>Draft Genome Resources of Seven Strains of Tilletia horrida, Causal Agent of Kernel Smut of Rice.</title>
        <authorList>
            <person name="Khanal S."/>
            <person name="Antony Babu S."/>
            <person name="Zhou X.G."/>
        </authorList>
    </citation>
    <scope>NUCLEOTIDE SEQUENCE</scope>
    <source>
        <strain evidence="2">TX3</strain>
    </source>
</reference>
<accession>A0AAN6G5Q4</accession>
<organism evidence="2 3">
    <name type="scientific">Tilletia horrida</name>
    <dbReference type="NCBI Taxonomy" id="155126"/>
    <lineage>
        <taxon>Eukaryota</taxon>
        <taxon>Fungi</taxon>
        <taxon>Dikarya</taxon>
        <taxon>Basidiomycota</taxon>
        <taxon>Ustilaginomycotina</taxon>
        <taxon>Exobasidiomycetes</taxon>
        <taxon>Tilletiales</taxon>
        <taxon>Tilletiaceae</taxon>
        <taxon>Tilletia</taxon>
    </lineage>
</organism>
<feature type="non-terminal residue" evidence="2">
    <location>
        <position position="1"/>
    </location>
</feature>
<evidence type="ECO:0000256" key="1">
    <source>
        <dbReference type="SAM" id="MobiDB-lite"/>
    </source>
</evidence>
<name>A0AAN6G5Q4_9BASI</name>
<feature type="region of interest" description="Disordered" evidence="1">
    <location>
        <begin position="19"/>
        <end position="53"/>
    </location>
</feature>
<dbReference type="Proteomes" id="UP001176521">
    <property type="component" value="Unassembled WGS sequence"/>
</dbReference>
<sequence length="211" mass="21868">AAAATHAATKFDIDAARTNAHHKDADVKKQKDKKLDIHKGGNKKGGKGGKGGNFGFDRRSLVGEGFGSDFGAVGKGAFGDFNNFGVGVGSGKGVDLGFNDFGVGSGKGGDFGFNTFGGRKFGSGGGLFYRRSGALFGDDKGGGYDKNLKKHKQVYKHLDKANKNKEAAHIDSAAEFDAAAAQKAAHKAKAEAKAEAKHKLKKGSGKDGDFI</sequence>
<comment type="caution">
    <text evidence="2">The sequence shown here is derived from an EMBL/GenBank/DDBJ whole genome shotgun (WGS) entry which is preliminary data.</text>
</comment>
<evidence type="ECO:0000313" key="3">
    <source>
        <dbReference type="Proteomes" id="UP001176521"/>
    </source>
</evidence>
<gene>
    <name evidence="2" type="ORF">OC842_006496</name>
</gene>
<dbReference type="AlphaFoldDB" id="A0AAN6G5Q4"/>